<dbReference type="Gene3D" id="3.30.530.20">
    <property type="match status" value="1"/>
</dbReference>
<gene>
    <name evidence="1" type="ORF">CKY47_28070</name>
</gene>
<organism evidence="1 2">
    <name type="scientific">Saccharothrix yanglingensis</name>
    <dbReference type="NCBI Taxonomy" id="659496"/>
    <lineage>
        <taxon>Bacteria</taxon>
        <taxon>Bacillati</taxon>
        <taxon>Actinomycetota</taxon>
        <taxon>Actinomycetes</taxon>
        <taxon>Pseudonocardiales</taxon>
        <taxon>Pseudonocardiaceae</taxon>
        <taxon>Saccharothrix</taxon>
    </lineage>
</organism>
<comment type="caution">
    <text evidence="1">The sequence shown here is derived from an EMBL/GenBank/DDBJ whole genome shotgun (WGS) entry which is preliminary data.</text>
</comment>
<protein>
    <submittedName>
        <fullName evidence="1">Cyclase</fullName>
    </submittedName>
</protein>
<accession>A0ABU0X855</accession>
<dbReference type="InterPro" id="IPR023393">
    <property type="entry name" value="START-like_dom_sf"/>
</dbReference>
<proteinExistence type="predicted"/>
<dbReference type="Pfam" id="PF10604">
    <property type="entry name" value="Polyketide_cyc2"/>
    <property type="match status" value="1"/>
</dbReference>
<dbReference type="Proteomes" id="UP001225605">
    <property type="component" value="Unassembled WGS sequence"/>
</dbReference>
<sequence length="184" mass="20369">MWTPCTARWGTGSRRAAPGSADYDGRVIEVVRGRCVAASPERVWQVVSRASSTAAWLADCDRVDVTSGAGCGERRTQHGRWDGHVSEVDQEVVEFRRPTVIAWRHVAERLDGRPAPRFALRTEFRVELAATADGGTVVRLRLLQVPASELRGLLLRVFGRRRAASAMDASLDRLVDLLGRPEPR</sequence>
<evidence type="ECO:0000313" key="1">
    <source>
        <dbReference type="EMBL" id="MDQ2587777.1"/>
    </source>
</evidence>
<dbReference type="InterPro" id="IPR019587">
    <property type="entry name" value="Polyketide_cyclase/dehydratase"/>
</dbReference>
<dbReference type="SUPFAM" id="SSF55961">
    <property type="entry name" value="Bet v1-like"/>
    <property type="match status" value="1"/>
</dbReference>
<reference evidence="1 2" key="1">
    <citation type="submission" date="2017-06" db="EMBL/GenBank/DDBJ databases">
        <title>Cultured bacterium strain Saccharothrix yanglingensis Hhs.015.</title>
        <authorList>
            <person name="Xia Y."/>
        </authorList>
    </citation>
    <scope>NUCLEOTIDE SEQUENCE [LARGE SCALE GENOMIC DNA]</scope>
    <source>
        <strain evidence="1 2">Hhs.015</strain>
    </source>
</reference>
<evidence type="ECO:0000313" key="2">
    <source>
        <dbReference type="Proteomes" id="UP001225605"/>
    </source>
</evidence>
<name>A0ABU0X855_9PSEU</name>
<keyword evidence="2" id="KW-1185">Reference proteome</keyword>
<dbReference type="CDD" id="cd07814">
    <property type="entry name" value="SRPBCC_CalC_Aha1-like"/>
    <property type="match status" value="1"/>
</dbReference>
<dbReference type="EMBL" id="NSDM01000013">
    <property type="protein sequence ID" value="MDQ2587777.1"/>
    <property type="molecule type" value="Genomic_DNA"/>
</dbReference>